<evidence type="ECO:0000313" key="6">
    <source>
        <dbReference type="EMBL" id="MCL7045387.1"/>
    </source>
</evidence>
<feature type="disulfide bond" evidence="3">
    <location>
        <begin position="95"/>
        <end position="102"/>
    </location>
</feature>
<evidence type="ECO:0000256" key="4">
    <source>
        <dbReference type="SAM" id="MobiDB-lite"/>
    </source>
</evidence>
<dbReference type="PROSITE" id="PS51367">
    <property type="entry name" value="THAUMATIN_2"/>
    <property type="match status" value="1"/>
</dbReference>
<protein>
    <recommendedName>
        <fullName evidence="8">Thaumatin-like protein</fullName>
    </recommendedName>
</protein>
<dbReference type="Proteomes" id="UP001177140">
    <property type="component" value="Unassembled WGS sequence"/>
</dbReference>
<comment type="caution">
    <text evidence="6">The sequence shown here is derived from an EMBL/GenBank/DDBJ whole genome shotgun (WGS) entry which is preliminary data.</text>
</comment>
<feature type="chain" id="PRO_5041366398" description="Thaumatin-like protein" evidence="5">
    <location>
        <begin position="21"/>
        <end position="306"/>
    </location>
</feature>
<feature type="disulfide bond" evidence="3">
    <location>
        <begin position="80"/>
        <end position="90"/>
    </location>
</feature>
<feature type="signal peptide" evidence="5">
    <location>
        <begin position="1"/>
        <end position="20"/>
    </location>
</feature>
<evidence type="ECO:0000256" key="3">
    <source>
        <dbReference type="PIRSR" id="PIRSR002703-1"/>
    </source>
</evidence>
<reference evidence="6" key="1">
    <citation type="submission" date="2022-03" db="EMBL/GenBank/DDBJ databases">
        <title>A functionally conserved STORR gene fusion in Papaver species that diverged 16.8 million years ago.</title>
        <authorList>
            <person name="Catania T."/>
        </authorList>
    </citation>
    <scope>NUCLEOTIDE SEQUENCE</scope>
    <source>
        <strain evidence="6">S-191538</strain>
    </source>
</reference>
<evidence type="ECO:0008006" key="8">
    <source>
        <dbReference type="Google" id="ProtNLM"/>
    </source>
</evidence>
<feature type="disulfide bond" evidence="3">
    <location>
        <begin position="154"/>
        <end position="215"/>
    </location>
</feature>
<keyword evidence="2 3" id="KW-1015">Disulfide bond</keyword>
<sequence length="306" mass="32674">MARYLLVALISFMLILNVLGSASFTVINKCNHTVWPAILSNPTTGVSPLITTGFQLQKDESKNVTVPLPWTGRLWGRTNCGKNSTGGFSCVTGDCGSGKLECSGRYGQPPTTLAEFSLAAADTERDFYDVSFVLGFNLPMLVVPESGNCTTTGCAMNLNGVCPNELKELSQDGIRVGCRSACEALREPQYCCTGAYNTPNTCKPTPYSEFFKNACPRAYSYAYDDDTGTFTCASTNYVITFCPPLPTIKKPTENPEAAAPAGGGESLDPVSSSSSPMSVSFVQFLGGAVSLFISTKMFGHVPPKKK</sequence>
<dbReference type="Gene3D" id="2.60.110.10">
    <property type="entry name" value="Thaumatin"/>
    <property type="match status" value="1"/>
</dbReference>
<dbReference type="PIRSF" id="PIRSF002703">
    <property type="entry name" value="Thaumatin"/>
    <property type="match status" value="1"/>
</dbReference>
<dbReference type="Pfam" id="PF00314">
    <property type="entry name" value="Thaumatin"/>
    <property type="match status" value="1"/>
</dbReference>
<dbReference type="InterPro" id="IPR017949">
    <property type="entry name" value="Thaumatin_CS"/>
</dbReference>
<dbReference type="AlphaFoldDB" id="A0AA42AYX3"/>
<feature type="disulfide bond" evidence="3">
    <location>
        <begin position="162"/>
        <end position="178"/>
    </location>
</feature>
<dbReference type="InterPro" id="IPR001938">
    <property type="entry name" value="Thaumatin"/>
</dbReference>
<dbReference type="EMBL" id="JAJJMA010269194">
    <property type="protein sequence ID" value="MCL7045387.1"/>
    <property type="molecule type" value="Genomic_DNA"/>
</dbReference>
<dbReference type="CDD" id="cd09218">
    <property type="entry name" value="TLP-PA"/>
    <property type="match status" value="1"/>
</dbReference>
<evidence type="ECO:0000256" key="5">
    <source>
        <dbReference type="SAM" id="SignalP"/>
    </source>
</evidence>
<dbReference type="PROSITE" id="PS00316">
    <property type="entry name" value="THAUMATIN_1"/>
    <property type="match status" value="1"/>
</dbReference>
<dbReference type="PRINTS" id="PR00347">
    <property type="entry name" value="THAUMATIN"/>
</dbReference>
<dbReference type="SUPFAM" id="SSF49870">
    <property type="entry name" value="Osmotin, thaumatin-like protein"/>
    <property type="match status" value="1"/>
</dbReference>
<keyword evidence="5" id="KW-0732">Signal</keyword>
<feature type="region of interest" description="Disordered" evidence="4">
    <location>
        <begin position="252"/>
        <end position="271"/>
    </location>
</feature>
<feature type="disulfide bond" evidence="3">
    <location>
        <begin position="182"/>
        <end position="191"/>
    </location>
</feature>
<evidence type="ECO:0000313" key="7">
    <source>
        <dbReference type="Proteomes" id="UP001177140"/>
    </source>
</evidence>
<accession>A0AA42AYX3</accession>
<dbReference type="FunFam" id="2.60.110.10:FF:000002">
    <property type="entry name" value="Thaumatin-like protein 1a"/>
    <property type="match status" value="1"/>
</dbReference>
<organism evidence="6 7">
    <name type="scientific">Papaver nudicaule</name>
    <name type="common">Iceland poppy</name>
    <dbReference type="NCBI Taxonomy" id="74823"/>
    <lineage>
        <taxon>Eukaryota</taxon>
        <taxon>Viridiplantae</taxon>
        <taxon>Streptophyta</taxon>
        <taxon>Embryophyta</taxon>
        <taxon>Tracheophyta</taxon>
        <taxon>Spermatophyta</taxon>
        <taxon>Magnoliopsida</taxon>
        <taxon>Ranunculales</taxon>
        <taxon>Papaveraceae</taxon>
        <taxon>Papaveroideae</taxon>
        <taxon>Papaver</taxon>
    </lineage>
</organism>
<dbReference type="InterPro" id="IPR037176">
    <property type="entry name" value="Osmotin/thaumatin-like_sf"/>
</dbReference>
<dbReference type="PANTHER" id="PTHR31048">
    <property type="entry name" value="OS03G0233200 PROTEIN"/>
    <property type="match status" value="1"/>
</dbReference>
<feature type="disulfide bond" evidence="3">
    <location>
        <begin position="149"/>
        <end position="232"/>
    </location>
</feature>
<feature type="disulfide bond" evidence="3">
    <location>
        <begin position="192"/>
        <end position="202"/>
    </location>
</feature>
<dbReference type="SMART" id="SM00205">
    <property type="entry name" value="THN"/>
    <property type="match status" value="1"/>
</dbReference>
<evidence type="ECO:0000256" key="1">
    <source>
        <dbReference type="ARBA" id="ARBA00010607"/>
    </source>
</evidence>
<proteinExistence type="inferred from homology"/>
<evidence type="ECO:0000256" key="2">
    <source>
        <dbReference type="ARBA" id="ARBA00023157"/>
    </source>
</evidence>
<gene>
    <name evidence="6" type="ORF">MKW94_027895</name>
</gene>
<comment type="similarity">
    <text evidence="1">Belongs to the thaumatin family.</text>
</comment>
<keyword evidence="7" id="KW-1185">Reference proteome</keyword>
<feature type="disulfide bond" evidence="3">
    <location>
        <begin position="30"/>
        <end position="242"/>
    </location>
</feature>
<name>A0AA42AYX3_PAPNU</name>